<dbReference type="InterPro" id="IPR043129">
    <property type="entry name" value="ATPase_NBD"/>
</dbReference>
<dbReference type="InterPro" id="IPR045079">
    <property type="entry name" value="Oxoprolinase-like"/>
</dbReference>
<protein>
    <submittedName>
        <fullName evidence="3">Hydantoinase/oxoprolinase N-terminal domain-containing protein</fullName>
    </submittedName>
</protein>
<feature type="domain" description="Hydantoinase A/oxoprolinase" evidence="1">
    <location>
        <begin position="194"/>
        <end position="387"/>
    </location>
</feature>
<dbReference type="InterPro" id="IPR002821">
    <property type="entry name" value="Hydantoinase_A"/>
</dbReference>
<dbReference type="EMBL" id="AP029172">
    <property type="protein sequence ID" value="BFD47868.1"/>
    <property type="molecule type" value="Genomic_DNA"/>
</dbReference>
<proteinExistence type="predicted"/>
<dbReference type="GO" id="GO:0006749">
    <property type="term" value="P:glutathione metabolic process"/>
    <property type="evidence" value="ECO:0007669"/>
    <property type="project" value="TreeGrafter"/>
</dbReference>
<feature type="domain" description="Hydantoinase/oxoprolinase N-terminal" evidence="2">
    <location>
        <begin position="4"/>
        <end position="173"/>
    </location>
</feature>
<dbReference type="PANTHER" id="PTHR11365:SF23">
    <property type="entry name" value="HYPOTHETICAL 5-OXOPROLINASE (EUROFUNG)-RELATED"/>
    <property type="match status" value="1"/>
</dbReference>
<dbReference type="GO" id="GO:0005829">
    <property type="term" value="C:cytosol"/>
    <property type="evidence" value="ECO:0007669"/>
    <property type="project" value="TreeGrafter"/>
</dbReference>
<dbReference type="Gene3D" id="3.30.420.40">
    <property type="match status" value="1"/>
</dbReference>
<evidence type="ECO:0000259" key="1">
    <source>
        <dbReference type="Pfam" id="PF01968"/>
    </source>
</evidence>
<sequence>MDYRIGIDVGGTNIDAVLVKDNGTIVTSCKVIATKNISEGVLRVLSTLYELHPFDKQRILAVSIGTTHATNAVLQGSELYKVGVIRIAGHKPSLPPAYSWNAQTRSTLYIGEKVINGGYDCDGSCITKLSISEVRSAIYELHNKGAEGFAVVGVFSLLYCEQENIVGNEIKEILGKAFPFTLSHKIGGVGYIERENSAILNTALIKAMNAGFKDLQNILSIFGLTCPLFITQNNGTIITLEEALQYPILTISSGPTNSFVGSARLACKNECVVADIGGTSTDVGIVLNNFPRRSLYNSSIGGITLNCAMPDILSIALGGGSYIEAKDDKVNIGPESAGYLIKQHAKLWGGSKITLTDMAQALGHVNFSSVKFTKQEAMCAKRIMSEIVLKLEKLYQKISGPHADLPFIIVGGGAMLLASPFLPKYAFIPEYAEVANAYGAAFAEVSVTKDTVVSLTDRENVLKNIRNEAKGEISLLYKVNPSSIRIVYEEIIPYHYIPNNLARVRITAASPWIS</sequence>
<evidence type="ECO:0000313" key="3">
    <source>
        <dbReference type="EMBL" id="BFD47868.1"/>
    </source>
</evidence>
<accession>A0AAT9GDB1</accession>
<organism evidence="3">
    <name type="scientific">Wolbachia endosymbiont of Sergentomyia squamirostris</name>
    <dbReference type="NCBI Taxonomy" id="3113640"/>
    <lineage>
        <taxon>Bacteria</taxon>
        <taxon>Pseudomonadati</taxon>
        <taxon>Pseudomonadota</taxon>
        <taxon>Alphaproteobacteria</taxon>
        <taxon>Rickettsiales</taxon>
        <taxon>Anaplasmataceae</taxon>
        <taxon>Wolbachieae</taxon>
        <taxon>Wolbachia</taxon>
    </lineage>
</organism>
<dbReference type="AlphaFoldDB" id="A0AAT9GDB1"/>
<gene>
    <name evidence="3" type="ORF">DMENIID0003_09420</name>
</gene>
<dbReference type="Pfam" id="PF01968">
    <property type="entry name" value="Hydantoinase_A"/>
    <property type="match status" value="1"/>
</dbReference>
<dbReference type="InterPro" id="IPR008040">
    <property type="entry name" value="Hydant_A_N"/>
</dbReference>
<reference evidence="3" key="1">
    <citation type="submission" date="2024-01" db="EMBL/GenBank/DDBJ databases">
        <title>Sequencing the genomes of a sandfly, Sergentomyia squamirostris, and its two endosymbionts.</title>
        <authorList>
            <person name="Itokawa K."/>
            <person name="Sanjoba C."/>
        </authorList>
    </citation>
    <scope>NUCLEOTIDE SEQUENCE</scope>
    <source>
        <strain evidence="3">WSSQ</strain>
    </source>
</reference>
<evidence type="ECO:0000259" key="2">
    <source>
        <dbReference type="Pfam" id="PF05378"/>
    </source>
</evidence>
<dbReference type="Pfam" id="PF05378">
    <property type="entry name" value="Hydant_A_N"/>
    <property type="match status" value="1"/>
</dbReference>
<dbReference type="PANTHER" id="PTHR11365">
    <property type="entry name" value="5-OXOPROLINASE RELATED"/>
    <property type="match status" value="1"/>
</dbReference>
<dbReference type="GO" id="GO:0017168">
    <property type="term" value="F:5-oxoprolinase (ATP-hydrolyzing) activity"/>
    <property type="evidence" value="ECO:0007669"/>
    <property type="project" value="TreeGrafter"/>
</dbReference>
<dbReference type="SUPFAM" id="SSF53067">
    <property type="entry name" value="Actin-like ATPase domain"/>
    <property type="match status" value="1"/>
</dbReference>
<name>A0AAT9GDB1_9RICK</name>